<keyword evidence="2" id="KW-1185">Reference proteome</keyword>
<evidence type="ECO:0000313" key="1">
    <source>
        <dbReference type="EMBL" id="KAJ5157627.1"/>
    </source>
</evidence>
<sequence>MEYLIKQYTREQSKSEIFTFEDYMLSRKIQTWHNWGQPCKERISLRRALLARLELNRKANMYAGALGLHRLPDIEEWDPLQTEELYDMDIERLRWSARIIIESGLFEKKGNVRHSYIPYYHKPSRYLAAEMLLAVYDEVDVENAAGELGRMQRDGQFSWYRRVFH</sequence>
<comment type="caution">
    <text evidence="1">The sequence shown here is derived from an EMBL/GenBank/DDBJ whole genome shotgun (WGS) entry which is preliminary data.</text>
</comment>
<proteinExistence type="predicted"/>
<dbReference type="Proteomes" id="UP001149163">
    <property type="component" value="Unassembled WGS sequence"/>
</dbReference>
<reference evidence="1" key="2">
    <citation type="journal article" date="2023" name="IMA Fungus">
        <title>Comparative genomic study of the Penicillium genus elucidates a diverse pangenome and 15 lateral gene transfer events.</title>
        <authorList>
            <person name="Petersen C."/>
            <person name="Sorensen T."/>
            <person name="Nielsen M.R."/>
            <person name="Sondergaard T.E."/>
            <person name="Sorensen J.L."/>
            <person name="Fitzpatrick D.A."/>
            <person name="Frisvad J.C."/>
            <person name="Nielsen K.L."/>
        </authorList>
    </citation>
    <scope>NUCLEOTIDE SEQUENCE</scope>
    <source>
        <strain evidence="1">IBT 26290</strain>
    </source>
</reference>
<organism evidence="1 2">
    <name type="scientific">Penicillium canariense</name>
    <dbReference type="NCBI Taxonomy" id="189055"/>
    <lineage>
        <taxon>Eukaryota</taxon>
        <taxon>Fungi</taxon>
        <taxon>Dikarya</taxon>
        <taxon>Ascomycota</taxon>
        <taxon>Pezizomycotina</taxon>
        <taxon>Eurotiomycetes</taxon>
        <taxon>Eurotiomycetidae</taxon>
        <taxon>Eurotiales</taxon>
        <taxon>Aspergillaceae</taxon>
        <taxon>Penicillium</taxon>
    </lineage>
</organism>
<dbReference type="AlphaFoldDB" id="A0A9W9HWD5"/>
<dbReference type="RefSeq" id="XP_056540616.1">
    <property type="nucleotide sequence ID" value="XM_056690851.1"/>
</dbReference>
<protein>
    <submittedName>
        <fullName evidence="1">Uncharacterized protein</fullName>
    </submittedName>
</protein>
<gene>
    <name evidence="1" type="ORF">N7482_008727</name>
</gene>
<dbReference type="GeneID" id="81430027"/>
<accession>A0A9W9HWD5</accession>
<dbReference type="EMBL" id="JAPQKN010000006">
    <property type="protein sequence ID" value="KAJ5157627.1"/>
    <property type="molecule type" value="Genomic_DNA"/>
</dbReference>
<reference evidence="1" key="1">
    <citation type="submission" date="2022-11" db="EMBL/GenBank/DDBJ databases">
        <authorList>
            <person name="Petersen C."/>
        </authorList>
    </citation>
    <scope>NUCLEOTIDE SEQUENCE</scope>
    <source>
        <strain evidence="1">IBT 26290</strain>
    </source>
</reference>
<dbReference type="OrthoDB" id="3000060at2759"/>
<evidence type="ECO:0000313" key="2">
    <source>
        <dbReference type="Proteomes" id="UP001149163"/>
    </source>
</evidence>
<name>A0A9W9HWD5_9EURO</name>